<feature type="domain" description="MYND-type" evidence="9">
    <location>
        <begin position="460"/>
        <end position="501"/>
    </location>
</feature>
<feature type="region of interest" description="Disordered" evidence="7">
    <location>
        <begin position="86"/>
        <end position="134"/>
    </location>
</feature>
<keyword evidence="11" id="KW-1185">Reference proteome</keyword>
<dbReference type="InterPro" id="IPR002893">
    <property type="entry name" value="Znf_MYND"/>
</dbReference>
<evidence type="ECO:0000256" key="6">
    <source>
        <dbReference type="PROSITE-ProRule" id="PRU00176"/>
    </source>
</evidence>
<dbReference type="OrthoDB" id="515604at2759"/>
<dbReference type="Gene3D" id="3.30.70.330">
    <property type="match status" value="2"/>
</dbReference>
<sequence length="565" mass="60458">MQQTSRCLWVGSLRQDIDEGVFLATLNRFGEVLNIQLRQAPTGPDRWALVTFAQPHSALAAMHSLNHLHLPNLTHTELKIRLWDERPQQQPPPPPPQQQQQPWRQDSGQQHAAWADAEDEGQAPASAPAPTAMRRTVGGGWVAEEEARDEEDPLVELWVGNLHSSATRLSVRRAFECFGEVSSVHLQPAPGGRGVQFAFVELPASGAEVALEELDGRMIYELTGHDMLLMVKQSKRSLKPLLKWQQRKEQRRQRDGGCASAAHASAAALQVQCEDGSTAALRGGVREVKNYGTVMRARLFTAPGYQNPYYFAVVELGSAAEAQAVHDALQARRWAAGPCCPAACRLPAADAASWAEPVVSPQGATHVPELCDSKPLKIRYAWPRHLVRPAPAGDGAPAEEEEEPPGFAAPLANGGSHAAAAQGHASAGEESQEGPPGNSSSSSSAGRQAAAPAGPEEPLCAGCGASAFVAVLKRCSGCRSVHYCGPACQLKHWEVQHQHDCCRLAQLERLLTRQQPAGQSVPASVATLLLAALRQPGGRQARLVQAALQQQADSSSNSQAASAAL</sequence>
<evidence type="ECO:0000256" key="4">
    <source>
        <dbReference type="ARBA" id="ARBA00022884"/>
    </source>
</evidence>
<keyword evidence="1" id="KW-0479">Metal-binding</keyword>
<proteinExistence type="predicted"/>
<dbReference type="EMBL" id="GL433846">
    <property type="protein sequence ID" value="EFN54884.1"/>
    <property type="molecule type" value="Genomic_DNA"/>
</dbReference>
<dbReference type="Gene3D" id="6.10.140.2220">
    <property type="match status" value="1"/>
</dbReference>
<dbReference type="Pfam" id="PF01753">
    <property type="entry name" value="zf-MYND"/>
    <property type="match status" value="1"/>
</dbReference>
<evidence type="ECO:0000256" key="3">
    <source>
        <dbReference type="ARBA" id="ARBA00022833"/>
    </source>
</evidence>
<dbReference type="SUPFAM" id="SSF144232">
    <property type="entry name" value="HIT/MYND zinc finger-like"/>
    <property type="match status" value="1"/>
</dbReference>
<dbReference type="GO" id="GO:0003723">
    <property type="term" value="F:RNA binding"/>
    <property type="evidence" value="ECO:0007669"/>
    <property type="project" value="UniProtKB-UniRule"/>
</dbReference>
<feature type="region of interest" description="Disordered" evidence="7">
    <location>
        <begin position="391"/>
        <end position="453"/>
    </location>
</feature>
<keyword evidence="2 5" id="KW-0863">Zinc-finger</keyword>
<keyword evidence="4 6" id="KW-0694">RNA-binding</keyword>
<dbReference type="Proteomes" id="UP000008141">
    <property type="component" value="Unassembled WGS sequence"/>
</dbReference>
<dbReference type="InterPro" id="IPR050502">
    <property type="entry name" value="Euk_RNA-bind_prot"/>
</dbReference>
<dbReference type="CDD" id="cd00590">
    <property type="entry name" value="RRM_SF"/>
    <property type="match status" value="2"/>
</dbReference>
<keyword evidence="3" id="KW-0862">Zinc</keyword>
<gene>
    <name evidence="10" type="ORF">CHLNCDRAFT_52869</name>
</gene>
<evidence type="ECO:0000256" key="2">
    <source>
        <dbReference type="ARBA" id="ARBA00022771"/>
    </source>
</evidence>
<dbReference type="InterPro" id="IPR035979">
    <property type="entry name" value="RBD_domain_sf"/>
</dbReference>
<dbReference type="AlphaFoldDB" id="E1ZHA8"/>
<dbReference type="PROSITE" id="PS50865">
    <property type="entry name" value="ZF_MYND_2"/>
    <property type="match status" value="1"/>
</dbReference>
<dbReference type="PANTHER" id="PTHR48025">
    <property type="entry name" value="OS02G0815200 PROTEIN"/>
    <property type="match status" value="1"/>
</dbReference>
<reference evidence="10 11" key="1">
    <citation type="journal article" date="2010" name="Plant Cell">
        <title>The Chlorella variabilis NC64A genome reveals adaptation to photosymbiosis, coevolution with viruses, and cryptic sex.</title>
        <authorList>
            <person name="Blanc G."/>
            <person name="Duncan G."/>
            <person name="Agarkova I."/>
            <person name="Borodovsky M."/>
            <person name="Gurnon J."/>
            <person name="Kuo A."/>
            <person name="Lindquist E."/>
            <person name="Lucas S."/>
            <person name="Pangilinan J."/>
            <person name="Polle J."/>
            <person name="Salamov A."/>
            <person name="Terry A."/>
            <person name="Yamada T."/>
            <person name="Dunigan D.D."/>
            <person name="Grigoriev I.V."/>
            <person name="Claverie J.M."/>
            <person name="Van Etten J.L."/>
        </authorList>
    </citation>
    <scope>NUCLEOTIDE SEQUENCE [LARGE SCALE GENOMIC DNA]</scope>
    <source>
        <strain evidence="10 11">NC64A</strain>
    </source>
</reference>
<accession>E1ZHA8</accession>
<dbReference type="SUPFAM" id="SSF54928">
    <property type="entry name" value="RNA-binding domain, RBD"/>
    <property type="match status" value="2"/>
</dbReference>
<evidence type="ECO:0000313" key="10">
    <source>
        <dbReference type="EMBL" id="EFN54884.1"/>
    </source>
</evidence>
<evidence type="ECO:0000256" key="5">
    <source>
        <dbReference type="PROSITE-ProRule" id="PRU00134"/>
    </source>
</evidence>
<organism evidence="11">
    <name type="scientific">Chlorella variabilis</name>
    <name type="common">Green alga</name>
    <dbReference type="NCBI Taxonomy" id="554065"/>
    <lineage>
        <taxon>Eukaryota</taxon>
        <taxon>Viridiplantae</taxon>
        <taxon>Chlorophyta</taxon>
        <taxon>core chlorophytes</taxon>
        <taxon>Trebouxiophyceae</taxon>
        <taxon>Chlorellales</taxon>
        <taxon>Chlorellaceae</taxon>
        <taxon>Chlorella clade</taxon>
        <taxon>Chlorella</taxon>
    </lineage>
</organism>
<dbReference type="InterPro" id="IPR012677">
    <property type="entry name" value="Nucleotide-bd_a/b_plait_sf"/>
</dbReference>
<dbReference type="GeneID" id="17354315"/>
<name>E1ZHA8_CHLVA</name>
<dbReference type="GO" id="GO:0008270">
    <property type="term" value="F:zinc ion binding"/>
    <property type="evidence" value="ECO:0007669"/>
    <property type="project" value="UniProtKB-KW"/>
</dbReference>
<dbReference type="PROSITE" id="PS50102">
    <property type="entry name" value="RRM"/>
    <property type="match status" value="2"/>
</dbReference>
<feature type="domain" description="RRM" evidence="8">
    <location>
        <begin position="6"/>
        <end position="85"/>
    </location>
</feature>
<evidence type="ECO:0008006" key="12">
    <source>
        <dbReference type="Google" id="ProtNLM"/>
    </source>
</evidence>
<dbReference type="KEGG" id="cvr:CHLNCDRAFT_52869"/>
<dbReference type="InParanoid" id="E1ZHA8"/>
<evidence type="ECO:0000259" key="9">
    <source>
        <dbReference type="PROSITE" id="PS50865"/>
    </source>
</evidence>
<dbReference type="SMART" id="SM00360">
    <property type="entry name" value="RRM"/>
    <property type="match status" value="2"/>
</dbReference>
<evidence type="ECO:0000313" key="11">
    <source>
        <dbReference type="Proteomes" id="UP000008141"/>
    </source>
</evidence>
<dbReference type="InterPro" id="IPR000504">
    <property type="entry name" value="RRM_dom"/>
</dbReference>
<evidence type="ECO:0000259" key="8">
    <source>
        <dbReference type="PROSITE" id="PS50102"/>
    </source>
</evidence>
<dbReference type="RefSeq" id="XP_005846986.1">
    <property type="nucleotide sequence ID" value="XM_005846924.1"/>
</dbReference>
<dbReference type="Pfam" id="PF00076">
    <property type="entry name" value="RRM_1"/>
    <property type="match status" value="2"/>
</dbReference>
<evidence type="ECO:0000256" key="1">
    <source>
        <dbReference type="ARBA" id="ARBA00022723"/>
    </source>
</evidence>
<protein>
    <recommendedName>
        <fullName evidence="12">MYND-type domain-containing protein</fullName>
    </recommendedName>
</protein>
<feature type="domain" description="RRM" evidence="8">
    <location>
        <begin position="155"/>
        <end position="236"/>
    </location>
</feature>
<feature type="compositionally biased region" description="Low complexity" evidence="7">
    <location>
        <begin position="405"/>
        <end position="453"/>
    </location>
</feature>
<dbReference type="PANTHER" id="PTHR48025:SF1">
    <property type="entry name" value="RRM DOMAIN-CONTAINING PROTEIN"/>
    <property type="match status" value="1"/>
</dbReference>
<evidence type="ECO:0000256" key="7">
    <source>
        <dbReference type="SAM" id="MobiDB-lite"/>
    </source>
</evidence>